<evidence type="ECO:0000313" key="1">
    <source>
        <dbReference type="EMBL" id="MFC3051677.1"/>
    </source>
</evidence>
<reference evidence="2" key="1">
    <citation type="journal article" date="2019" name="Int. J. Syst. Evol. Microbiol.">
        <title>The Global Catalogue of Microorganisms (GCM) 10K type strain sequencing project: providing services to taxonomists for standard genome sequencing and annotation.</title>
        <authorList>
            <consortium name="The Broad Institute Genomics Platform"/>
            <consortium name="The Broad Institute Genome Sequencing Center for Infectious Disease"/>
            <person name="Wu L."/>
            <person name="Ma J."/>
        </authorList>
    </citation>
    <scope>NUCLEOTIDE SEQUENCE [LARGE SCALE GENOMIC DNA]</scope>
    <source>
        <strain evidence="2">KCTC 62164</strain>
    </source>
</reference>
<evidence type="ECO:0000313" key="2">
    <source>
        <dbReference type="Proteomes" id="UP001595444"/>
    </source>
</evidence>
<organism evidence="1 2">
    <name type="scientific">Kordiimonas pumila</name>
    <dbReference type="NCBI Taxonomy" id="2161677"/>
    <lineage>
        <taxon>Bacteria</taxon>
        <taxon>Pseudomonadati</taxon>
        <taxon>Pseudomonadota</taxon>
        <taxon>Alphaproteobacteria</taxon>
        <taxon>Kordiimonadales</taxon>
        <taxon>Kordiimonadaceae</taxon>
        <taxon>Kordiimonas</taxon>
    </lineage>
</organism>
<proteinExistence type="predicted"/>
<name>A0ABV7D3H2_9PROT</name>
<gene>
    <name evidence="1" type="ORF">ACFOKA_07165</name>
</gene>
<dbReference type="EMBL" id="JBHRSL010000004">
    <property type="protein sequence ID" value="MFC3051677.1"/>
    <property type="molecule type" value="Genomic_DNA"/>
</dbReference>
<dbReference type="RefSeq" id="WP_194215149.1">
    <property type="nucleotide sequence ID" value="NZ_CP061205.1"/>
</dbReference>
<comment type="caution">
    <text evidence="1">The sequence shown here is derived from an EMBL/GenBank/DDBJ whole genome shotgun (WGS) entry which is preliminary data.</text>
</comment>
<accession>A0ABV7D3H2</accession>
<keyword evidence="2" id="KW-1185">Reference proteome</keyword>
<protein>
    <submittedName>
        <fullName evidence="1">Uncharacterized protein</fullName>
    </submittedName>
</protein>
<dbReference type="Proteomes" id="UP001595444">
    <property type="component" value="Unassembled WGS sequence"/>
</dbReference>
<sequence length="366" mass="42542">MLVDNKAWRVRFFRHMRHWSWFFFINQYDADHLIVADDFFLHEVENSSPRRLKCKLASLHAVHEAVTDEIEKILVFCQQGEMALVRELQARYPDKTVVSGTYTYALTGPDRSPRMLPTVPYVQLDTQSYGKPVFILSTAYADAEFIAQVFVENGLPLFHEHLGRLFVSWLSVHQHFQVSRFYDAAQRRFSRKGHFFSLLQIDVLQAVFDNTPFKLNRFIRFLEQSGAKVILVSQDDHITQSVRAEFLDQSIERSVWTQKTDKKRIVKTWASGITGWIKRCLRFEQQEHILNAVEDAGIPSYRITLEAFLQNQELSIREMADFIGFPIEGDITVGDYSVVDTHAPTLQDAVVAFRREMIDRLGINMS</sequence>